<dbReference type="InterPro" id="IPR009081">
    <property type="entry name" value="PP-bd_ACP"/>
</dbReference>
<dbReference type="SUPFAM" id="SSF47336">
    <property type="entry name" value="ACP-like"/>
    <property type="match status" value="1"/>
</dbReference>
<proteinExistence type="predicted"/>
<dbReference type="KEGG" id="otd:J1M35_12295"/>
<dbReference type="GO" id="GO:0000036">
    <property type="term" value="F:acyl carrier activity"/>
    <property type="evidence" value="ECO:0007669"/>
    <property type="project" value="TreeGrafter"/>
</dbReference>
<sequence length="144" mass="16438">MIKIVAAVAIFSFVLWLIAGPLEKSEKKRKTDKIADLFKDRPRLAPQQFYDSYFANQGYSERVVLGVREVMAKILGTDLSFLKDSDDFSQNLAFFWDFDSMANVELVQALEEHFAIRIEDLEAENTKTVRQLIDLVQSKVGTAI</sequence>
<dbReference type="Gene3D" id="1.10.1200.10">
    <property type="entry name" value="ACP-like"/>
    <property type="match status" value="1"/>
</dbReference>
<dbReference type="Proteomes" id="UP000663903">
    <property type="component" value="Chromosome"/>
</dbReference>
<keyword evidence="2" id="KW-0597">Phosphoprotein</keyword>
<dbReference type="GO" id="GO:0000035">
    <property type="term" value="F:acyl binding"/>
    <property type="evidence" value="ECO:0007669"/>
    <property type="project" value="TreeGrafter"/>
</dbReference>
<evidence type="ECO:0000313" key="4">
    <source>
        <dbReference type="EMBL" id="QTD43922.1"/>
    </source>
</evidence>
<accession>A0A975H4H6</accession>
<dbReference type="PANTHER" id="PTHR20863:SF76">
    <property type="entry name" value="CARRIER DOMAIN-CONTAINING PROTEIN"/>
    <property type="match status" value="1"/>
</dbReference>
<dbReference type="PROSITE" id="PS50075">
    <property type="entry name" value="CARRIER"/>
    <property type="match status" value="1"/>
</dbReference>
<evidence type="ECO:0000313" key="5">
    <source>
        <dbReference type="Proteomes" id="UP000663903"/>
    </source>
</evidence>
<evidence type="ECO:0000256" key="2">
    <source>
        <dbReference type="ARBA" id="ARBA00022553"/>
    </source>
</evidence>
<evidence type="ECO:0000259" key="3">
    <source>
        <dbReference type="PROSITE" id="PS50075"/>
    </source>
</evidence>
<protein>
    <submittedName>
        <fullName evidence="4">Acyl carrier protein</fullName>
    </submittedName>
</protein>
<dbReference type="EMBL" id="CP071796">
    <property type="protein sequence ID" value="QTD43922.1"/>
    <property type="molecule type" value="Genomic_DNA"/>
</dbReference>
<dbReference type="RefSeq" id="WP_208007330.1">
    <property type="nucleotide sequence ID" value="NZ_CP071796.1"/>
</dbReference>
<organism evidence="4 5">
    <name type="scientific">Ottowia testudinis</name>
    <dbReference type="NCBI Taxonomy" id="2816950"/>
    <lineage>
        <taxon>Bacteria</taxon>
        <taxon>Pseudomonadati</taxon>
        <taxon>Pseudomonadota</taxon>
        <taxon>Betaproteobacteria</taxon>
        <taxon>Burkholderiales</taxon>
        <taxon>Comamonadaceae</taxon>
        <taxon>Ottowia</taxon>
    </lineage>
</organism>
<reference evidence="4" key="1">
    <citation type="submission" date="2021-03" db="EMBL/GenBank/DDBJ databases">
        <title>Ottowia sp. 27C isolated from the cloaca of a Giant Asian pond turtle (Heosemys grandis).</title>
        <authorList>
            <person name="Spergser J."/>
            <person name="Busse H.-J."/>
        </authorList>
    </citation>
    <scope>NUCLEOTIDE SEQUENCE</scope>
    <source>
        <strain evidence="4">27C</strain>
    </source>
</reference>
<gene>
    <name evidence="4" type="ORF">J1M35_12295</name>
</gene>
<keyword evidence="1" id="KW-0596">Phosphopantetheine</keyword>
<evidence type="ECO:0000256" key="1">
    <source>
        <dbReference type="ARBA" id="ARBA00022450"/>
    </source>
</evidence>
<dbReference type="InterPro" id="IPR036736">
    <property type="entry name" value="ACP-like_sf"/>
</dbReference>
<dbReference type="PANTHER" id="PTHR20863">
    <property type="entry name" value="ACYL CARRIER PROTEIN"/>
    <property type="match status" value="1"/>
</dbReference>
<keyword evidence="5" id="KW-1185">Reference proteome</keyword>
<name>A0A975H4H6_9BURK</name>
<dbReference type="InterPro" id="IPR003231">
    <property type="entry name" value="ACP"/>
</dbReference>
<dbReference type="AlphaFoldDB" id="A0A975H4H6"/>
<dbReference type="Pfam" id="PF00550">
    <property type="entry name" value="PP-binding"/>
    <property type="match status" value="1"/>
</dbReference>
<feature type="domain" description="Carrier" evidence="3">
    <location>
        <begin position="61"/>
        <end position="140"/>
    </location>
</feature>